<dbReference type="InterPro" id="IPR000182">
    <property type="entry name" value="GNAT_dom"/>
</dbReference>
<dbReference type="SUPFAM" id="SSF55729">
    <property type="entry name" value="Acyl-CoA N-acyltransferases (Nat)"/>
    <property type="match status" value="1"/>
</dbReference>
<sequence length="171" mass="19328">MADTPLLHQWANDPELWASLVGWHFPYSAGSAENWVRNYDGRSIDSISLCIEDEELGLIGTASLKPINWKDRNAFYGIMLGDPNTRGRGLGKDAAMAIMRYAFDELDLVRLDTEIVGSNKVSLEFHVQALGWKIEGVKKDWFYRDGKRHDKVIAGITADDYRLGSSSYWKA</sequence>
<keyword evidence="2" id="KW-0808">Transferase</keyword>
<evidence type="ECO:0000313" key="3">
    <source>
        <dbReference type="Proteomes" id="UP000198284"/>
    </source>
</evidence>
<feature type="domain" description="N-acetyltransferase" evidence="1">
    <location>
        <begin position="1"/>
        <end position="159"/>
    </location>
</feature>
<organism evidence="2 3">
    <name type="scientific">Noviherbaspirillum humi</name>
    <dbReference type="NCBI Taxonomy" id="1688639"/>
    <lineage>
        <taxon>Bacteria</taxon>
        <taxon>Pseudomonadati</taxon>
        <taxon>Pseudomonadota</taxon>
        <taxon>Betaproteobacteria</taxon>
        <taxon>Burkholderiales</taxon>
        <taxon>Oxalobacteraceae</taxon>
        <taxon>Noviherbaspirillum</taxon>
    </lineage>
</organism>
<dbReference type="AlphaFoldDB" id="A0A239FY66"/>
<accession>A0A239FY66</accession>
<dbReference type="PANTHER" id="PTHR43415:SF3">
    <property type="entry name" value="GNAT-FAMILY ACETYLTRANSFERASE"/>
    <property type="match status" value="1"/>
</dbReference>
<name>A0A239FY66_9BURK</name>
<protein>
    <submittedName>
        <fullName evidence="2">Protein N-acetyltransferase, RimJ/RimL family</fullName>
    </submittedName>
</protein>
<dbReference type="Gene3D" id="3.40.630.30">
    <property type="match status" value="1"/>
</dbReference>
<dbReference type="PANTHER" id="PTHR43415">
    <property type="entry name" value="SPERMIDINE N(1)-ACETYLTRANSFERASE"/>
    <property type="match status" value="1"/>
</dbReference>
<dbReference type="PROSITE" id="PS51186">
    <property type="entry name" value="GNAT"/>
    <property type="match status" value="1"/>
</dbReference>
<gene>
    <name evidence="2" type="ORF">SAMN06265795_104153</name>
</gene>
<dbReference type="EMBL" id="FZOT01000004">
    <property type="protein sequence ID" value="SNS61861.1"/>
    <property type="molecule type" value="Genomic_DNA"/>
</dbReference>
<keyword evidence="3" id="KW-1185">Reference proteome</keyword>
<dbReference type="GO" id="GO:0016747">
    <property type="term" value="F:acyltransferase activity, transferring groups other than amino-acyl groups"/>
    <property type="evidence" value="ECO:0007669"/>
    <property type="project" value="InterPro"/>
</dbReference>
<dbReference type="Pfam" id="PF13302">
    <property type="entry name" value="Acetyltransf_3"/>
    <property type="match status" value="1"/>
</dbReference>
<dbReference type="InterPro" id="IPR016181">
    <property type="entry name" value="Acyl_CoA_acyltransferase"/>
</dbReference>
<evidence type="ECO:0000313" key="2">
    <source>
        <dbReference type="EMBL" id="SNS61861.1"/>
    </source>
</evidence>
<evidence type="ECO:0000259" key="1">
    <source>
        <dbReference type="PROSITE" id="PS51186"/>
    </source>
</evidence>
<proteinExistence type="predicted"/>
<reference evidence="2 3" key="1">
    <citation type="submission" date="2017-06" db="EMBL/GenBank/DDBJ databases">
        <authorList>
            <person name="Kim H.J."/>
            <person name="Triplett B.A."/>
        </authorList>
    </citation>
    <scope>NUCLEOTIDE SEQUENCE [LARGE SCALE GENOMIC DNA]</scope>
    <source>
        <strain evidence="2 3">U15</strain>
    </source>
</reference>
<dbReference type="Proteomes" id="UP000198284">
    <property type="component" value="Unassembled WGS sequence"/>
</dbReference>